<feature type="compositionally biased region" description="Polar residues" evidence="6">
    <location>
        <begin position="39"/>
        <end position="52"/>
    </location>
</feature>
<dbReference type="InterPro" id="IPR008271">
    <property type="entry name" value="Ser/Thr_kinase_AS"/>
</dbReference>
<dbReference type="OrthoDB" id="339325at2759"/>
<dbReference type="Gene3D" id="1.10.510.10">
    <property type="entry name" value="Transferase(Phosphotransferase) domain 1"/>
    <property type="match status" value="1"/>
</dbReference>
<dbReference type="Proteomes" id="UP000678393">
    <property type="component" value="Unassembled WGS sequence"/>
</dbReference>
<evidence type="ECO:0000256" key="5">
    <source>
        <dbReference type="RuleBase" id="RU000304"/>
    </source>
</evidence>
<dbReference type="CDD" id="cd13999">
    <property type="entry name" value="STKc_MAP3K-like"/>
    <property type="match status" value="1"/>
</dbReference>
<evidence type="ECO:0000256" key="6">
    <source>
        <dbReference type="SAM" id="MobiDB-lite"/>
    </source>
</evidence>
<dbReference type="InterPro" id="IPR011009">
    <property type="entry name" value="Kinase-like_dom_sf"/>
</dbReference>
<dbReference type="PROSITE" id="PS00108">
    <property type="entry name" value="PROTEIN_KINASE_ST"/>
    <property type="match status" value="1"/>
</dbReference>
<organism evidence="8 9">
    <name type="scientific">Candidula unifasciata</name>
    <dbReference type="NCBI Taxonomy" id="100452"/>
    <lineage>
        <taxon>Eukaryota</taxon>
        <taxon>Metazoa</taxon>
        <taxon>Spiralia</taxon>
        <taxon>Lophotrochozoa</taxon>
        <taxon>Mollusca</taxon>
        <taxon>Gastropoda</taxon>
        <taxon>Heterobranchia</taxon>
        <taxon>Euthyneura</taxon>
        <taxon>Panpulmonata</taxon>
        <taxon>Eupulmonata</taxon>
        <taxon>Stylommatophora</taxon>
        <taxon>Helicina</taxon>
        <taxon>Helicoidea</taxon>
        <taxon>Geomitridae</taxon>
        <taxon>Candidula</taxon>
    </lineage>
</organism>
<proteinExistence type="inferred from homology"/>
<keyword evidence="1 5" id="KW-0418">Kinase</keyword>
<dbReference type="InterPro" id="IPR000719">
    <property type="entry name" value="Prot_kinase_dom"/>
</dbReference>
<comment type="similarity">
    <text evidence="5">Belongs to the protein kinase superfamily.</text>
</comment>
<comment type="caution">
    <text evidence="8">The sequence shown here is derived from an EMBL/GenBank/DDBJ whole genome shotgun (WGS) entry which is preliminary data.</text>
</comment>
<keyword evidence="1 5" id="KW-0808">Transferase</keyword>
<keyword evidence="1 5" id="KW-0723">Serine/threonine-protein kinase</keyword>
<feature type="domain" description="Protein kinase" evidence="7">
    <location>
        <begin position="75"/>
        <end position="327"/>
    </location>
</feature>
<dbReference type="GO" id="GO:0005524">
    <property type="term" value="F:ATP binding"/>
    <property type="evidence" value="ECO:0007669"/>
    <property type="project" value="UniProtKB-UniRule"/>
</dbReference>
<evidence type="ECO:0000256" key="1">
    <source>
        <dbReference type="ARBA" id="ARBA00022527"/>
    </source>
</evidence>
<gene>
    <name evidence="8" type="ORF">CUNI_LOCUS15286</name>
</gene>
<dbReference type="AlphaFoldDB" id="A0A8S3ZPI7"/>
<evidence type="ECO:0000256" key="3">
    <source>
        <dbReference type="ARBA" id="ARBA00022840"/>
    </source>
</evidence>
<dbReference type="PANTHER" id="PTHR44329">
    <property type="entry name" value="SERINE/THREONINE-PROTEIN KINASE TNNI3K-RELATED"/>
    <property type="match status" value="1"/>
</dbReference>
<keyword evidence="9" id="KW-1185">Reference proteome</keyword>
<dbReference type="SMART" id="SM00220">
    <property type="entry name" value="S_TKc"/>
    <property type="match status" value="1"/>
</dbReference>
<dbReference type="PROSITE" id="PS00107">
    <property type="entry name" value="PROTEIN_KINASE_ATP"/>
    <property type="match status" value="1"/>
</dbReference>
<keyword evidence="3 4" id="KW-0067">ATP-binding</keyword>
<evidence type="ECO:0000259" key="7">
    <source>
        <dbReference type="PROSITE" id="PS50011"/>
    </source>
</evidence>
<evidence type="ECO:0000313" key="9">
    <source>
        <dbReference type="Proteomes" id="UP000678393"/>
    </source>
</evidence>
<name>A0A8S3ZPI7_9EUPU</name>
<dbReference type="InterPro" id="IPR017441">
    <property type="entry name" value="Protein_kinase_ATP_BS"/>
</dbReference>
<evidence type="ECO:0000313" key="8">
    <source>
        <dbReference type="EMBL" id="CAG5129728.1"/>
    </source>
</evidence>
<feature type="region of interest" description="Disordered" evidence="6">
    <location>
        <begin position="1"/>
        <end position="52"/>
    </location>
</feature>
<dbReference type="InterPro" id="IPR051681">
    <property type="entry name" value="Ser/Thr_Kinases-Pseudokinases"/>
</dbReference>
<reference evidence="8" key="1">
    <citation type="submission" date="2021-04" db="EMBL/GenBank/DDBJ databases">
        <authorList>
            <consortium name="Molecular Ecology Group"/>
        </authorList>
    </citation>
    <scope>NUCLEOTIDE SEQUENCE</scope>
</reference>
<protein>
    <recommendedName>
        <fullName evidence="7">Protein kinase domain-containing protein</fullName>
    </recommendedName>
</protein>
<dbReference type="Pfam" id="PF07714">
    <property type="entry name" value="PK_Tyr_Ser-Thr"/>
    <property type="match status" value="1"/>
</dbReference>
<feature type="non-terminal residue" evidence="8">
    <location>
        <position position="329"/>
    </location>
</feature>
<dbReference type="PRINTS" id="PR00109">
    <property type="entry name" value="TYRKINASE"/>
</dbReference>
<dbReference type="GO" id="GO:0004674">
    <property type="term" value="F:protein serine/threonine kinase activity"/>
    <property type="evidence" value="ECO:0007669"/>
    <property type="project" value="UniProtKB-KW"/>
</dbReference>
<feature type="binding site" evidence="4">
    <location>
        <position position="102"/>
    </location>
    <ligand>
        <name>ATP</name>
        <dbReference type="ChEBI" id="CHEBI:30616"/>
    </ligand>
</feature>
<evidence type="ECO:0000256" key="4">
    <source>
        <dbReference type="PROSITE-ProRule" id="PRU10141"/>
    </source>
</evidence>
<keyword evidence="2 4" id="KW-0547">Nucleotide-binding</keyword>
<accession>A0A8S3ZPI7</accession>
<dbReference type="SUPFAM" id="SSF56112">
    <property type="entry name" value="Protein kinase-like (PK-like)"/>
    <property type="match status" value="1"/>
</dbReference>
<dbReference type="EMBL" id="CAJHNH020003657">
    <property type="protein sequence ID" value="CAG5129728.1"/>
    <property type="molecule type" value="Genomic_DNA"/>
</dbReference>
<dbReference type="PROSITE" id="PS50011">
    <property type="entry name" value="PROTEIN_KINASE_DOM"/>
    <property type="match status" value="1"/>
</dbReference>
<feature type="compositionally biased region" description="Polar residues" evidence="6">
    <location>
        <begin position="13"/>
        <end position="23"/>
    </location>
</feature>
<dbReference type="InterPro" id="IPR001245">
    <property type="entry name" value="Ser-Thr/Tyr_kinase_cat_dom"/>
</dbReference>
<evidence type="ECO:0000256" key="2">
    <source>
        <dbReference type="ARBA" id="ARBA00022741"/>
    </source>
</evidence>
<sequence>GSASEKAYPGGDKQSQNVKSSRGQYKDLQFRHKLPGRDQFNSQKQGPGSSHNYIFDSIKKVELNRNDIVFSEKGKSGNNLLGSGAFSQVFKGTYQGSEVAVKRIQVPLQTRDLSYFISEISILQELKHPNVAMLLGVCSRREKFPLIVMEFVACGNLHTRLHGPGRTDLNREEFYQITQDASAGMLYLHNHQPPVLHLDLKPTNILLGHGARAKVADFGFTKIRFKDDVKLHHRKESPTWMAPELFTSGEITSKADVYSFGMVLWEMLTRQHPYDNFTLFQILECVQANRRPPLPSHCPKMLIEIVQKCWHQNPAKRPGFKVSCDFLVK</sequence>